<feature type="region of interest" description="Disordered" evidence="1">
    <location>
        <begin position="46"/>
        <end position="99"/>
    </location>
</feature>
<evidence type="ECO:0000256" key="1">
    <source>
        <dbReference type="SAM" id="MobiDB-lite"/>
    </source>
</evidence>
<evidence type="ECO:0000313" key="3">
    <source>
        <dbReference type="Proteomes" id="UP000325333"/>
    </source>
</evidence>
<feature type="compositionally biased region" description="Polar residues" evidence="1">
    <location>
        <begin position="63"/>
        <end position="74"/>
    </location>
</feature>
<sequence>MLAVSFKHGAVLSSKVAQQSSDSPTGGRARGPGFFALAASCHAAGPTIPEGTSAERRCLTSPPWESSSQRSACDTFSGAGHRSGITTCSRRPCGGAAIS</sequence>
<dbReference type="EMBL" id="VEWN01000005">
    <property type="protein sequence ID" value="KAA1056042.1"/>
    <property type="molecule type" value="Genomic_DNA"/>
</dbReference>
<reference evidence="2 3" key="1">
    <citation type="submission" date="2019-07" db="EMBL/GenBank/DDBJ databases">
        <title>Genome sequencing of the stress-tolerant strain Azospirillum brasilense Az19.</title>
        <authorList>
            <person name="Maroniche G.A."/>
            <person name="Garcia J.E."/>
            <person name="Pagnussat L."/>
            <person name="Amenta M."/>
            <person name="Creus C.M."/>
        </authorList>
    </citation>
    <scope>NUCLEOTIDE SEQUENCE [LARGE SCALE GENOMIC DNA]</scope>
    <source>
        <strain evidence="2 3">Az19</strain>
    </source>
</reference>
<organism evidence="2 3">
    <name type="scientific">Azospirillum argentinense</name>
    <dbReference type="NCBI Taxonomy" id="2970906"/>
    <lineage>
        <taxon>Bacteria</taxon>
        <taxon>Pseudomonadati</taxon>
        <taxon>Pseudomonadota</taxon>
        <taxon>Alphaproteobacteria</taxon>
        <taxon>Rhodospirillales</taxon>
        <taxon>Azospirillaceae</taxon>
        <taxon>Azospirillum</taxon>
    </lineage>
</organism>
<accession>A0A5B0KU01</accession>
<feature type="region of interest" description="Disordered" evidence="1">
    <location>
        <begin position="11"/>
        <end position="31"/>
    </location>
</feature>
<comment type="caution">
    <text evidence="2">The sequence shown here is derived from an EMBL/GenBank/DDBJ whole genome shotgun (WGS) entry which is preliminary data.</text>
</comment>
<proteinExistence type="predicted"/>
<dbReference type="AlphaFoldDB" id="A0A5B0KU01"/>
<name>A0A5B0KU01_9PROT</name>
<dbReference type="Proteomes" id="UP000325333">
    <property type="component" value="Unassembled WGS sequence"/>
</dbReference>
<protein>
    <submittedName>
        <fullName evidence="2">Uncharacterized protein</fullName>
    </submittedName>
</protein>
<feature type="compositionally biased region" description="Polar residues" evidence="1">
    <location>
        <begin position="15"/>
        <end position="24"/>
    </location>
</feature>
<evidence type="ECO:0000313" key="2">
    <source>
        <dbReference type="EMBL" id="KAA1056042.1"/>
    </source>
</evidence>
<gene>
    <name evidence="2" type="ORF">FH063_005017</name>
</gene>